<comment type="caution">
    <text evidence="3">The sequence shown here is derived from an EMBL/GenBank/DDBJ whole genome shotgun (WGS) entry which is preliminary data.</text>
</comment>
<evidence type="ECO:0000259" key="2">
    <source>
        <dbReference type="Pfam" id="PF05168"/>
    </source>
</evidence>
<feature type="domain" description="HEPN" evidence="2">
    <location>
        <begin position="41"/>
        <end position="143"/>
    </location>
</feature>
<dbReference type="Proteomes" id="UP000729701">
    <property type="component" value="Unassembled WGS sequence"/>
</dbReference>
<proteinExistence type="predicted"/>
<organism evidence="3 4">
    <name type="scientific">Cyanomargarita calcarea GSE-NOS-MK-12-04C</name>
    <dbReference type="NCBI Taxonomy" id="2839659"/>
    <lineage>
        <taxon>Bacteria</taxon>
        <taxon>Bacillati</taxon>
        <taxon>Cyanobacteriota</taxon>
        <taxon>Cyanophyceae</taxon>
        <taxon>Nostocales</taxon>
        <taxon>Cyanomargaritaceae</taxon>
        <taxon>Cyanomargarita</taxon>
    </lineage>
</organism>
<name>A0A951QNM7_9CYAN</name>
<protein>
    <submittedName>
        <fullName evidence="3">HEPN domain-containing protein</fullName>
    </submittedName>
</protein>
<feature type="compositionally biased region" description="Low complexity" evidence="1">
    <location>
        <begin position="22"/>
        <end position="37"/>
    </location>
</feature>
<gene>
    <name evidence="3" type="ORF">KME60_15540</name>
</gene>
<evidence type="ECO:0000313" key="3">
    <source>
        <dbReference type="EMBL" id="MBW4668791.1"/>
    </source>
</evidence>
<accession>A0A951QNM7</accession>
<feature type="region of interest" description="Disordered" evidence="1">
    <location>
        <begin position="19"/>
        <end position="40"/>
    </location>
</feature>
<dbReference type="AlphaFoldDB" id="A0A951QNM7"/>
<reference evidence="3" key="1">
    <citation type="submission" date="2021-05" db="EMBL/GenBank/DDBJ databases">
        <authorList>
            <person name="Pietrasiak N."/>
            <person name="Ward R."/>
            <person name="Stajich J.E."/>
            <person name="Kurbessoian T."/>
        </authorList>
    </citation>
    <scope>NUCLEOTIDE SEQUENCE</scope>
    <source>
        <strain evidence="3">GSE-NOS-MK-12-04C</strain>
    </source>
</reference>
<dbReference type="Pfam" id="PF05168">
    <property type="entry name" value="HEPN"/>
    <property type="match status" value="1"/>
</dbReference>
<dbReference type="InterPro" id="IPR007842">
    <property type="entry name" value="HEPN_dom"/>
</dbReference>
<reference evidence="3" key="2">
    <citation type="journal article" date="2022" name="Microbiol. Resour. Announc.">
        <title>Metagenome Sequencing to Explore Phylogenomics of Terrestrial Cyanobacteria.</title>
        <authorList>
            <person name="Ward R.D."/>
            <person name="Stajich J.E."/>
            <person name="Johansen J.R."/>
            <person name="Huntemann M."/>
            <person name="Clum A."/>
            <person name="Foster B."/>
            <person name="Foster B."/>
            <person name="Roux S."/>
            <person name="Palaniappan K."/>
            <person name="Varghese N."/>
            <person name="Mukherjee S."/>
            <person name="Reddy T.B.K."/>
            <person name="Daum C."/>
            <person name="Copeland A."/>
            <person name="Chen I.A."/>
            <person name="Ivanova N.N."/>
            <person name="Kyrpides N.C."/>
            <person name="Shapiro N."/>
            <person name="Eloe-Fadrosh E.A."/>
            <person name="Pietrasiak N."/>
        </authorList>
    </citation>
    <scope>NUCLEOTIDE SEQUENCE</scope>
    <source>
        <strain evidence="3">GSE-NOS-MK-12-04C</strain>
    </source>
</reference>
<sequence length="149" mass="17198">MKFDWLEYYDLAKELADVNSTNSGDSSDNPKSNNPKSKISEAKLRSSISRAYYGAFCTARNYLRDVLLDRRLSKAGSADINEHQYVADEFKHNRSSKKMIEIGNDLSRLRQFRNKSDYDDNIYNLEKEVSFALKLAENIITKITELINN</sequence>
<dbReference type="EMBL" id="JAHHGZ010000015">
    <property type="protein sequence ID" value="MBW4668791.1"/>
    <property type="molecule type" value="Genomic_DNA"/>
</dbReference>
<evidence type="ECO:0000256" key="1">
    <source>
        <dbReference type="SAM" id="MobiDB-lite"/>
    </source>
</evidence>
<evidence type="ECO:0000313" key="4">
    <source>
        <dbReference type="Proteomes" id="UP000729701"/>
    </source>
</evidence>
<dbReference type="Gene3D" id="1.20.120.330">
    <property type="entry name" value="Nucleotidyltransferases domain 2"/>
    <property type="match status" value="1"/>
</dbReference>